<dbReference type="AlphaFoldDB" id="A0A923SMN6"/>
<dbReference type="InterPro" id="IPR048447">
    <property type="entry name" value="DUF1980_C"/>
</dbReference>
<gene>
    <name evidence="2" type="ORF">H8876_04695</name>
</gene>
<keyword evidence="3" id="KW-1185">Reference proteome</keyword>
<comment type="caution">
    <text evidence="2">The sequence shown here is derived from an EMBL/GenBank/DDBJ whole genome shotgun (WGS) entry which is preliminary data.</text>
</comment>
<dbReference type="InterPro" id="IPR027417">
    <property type="entry name" value="P-loop_NTPase"/>
</dbReference>
<dbReference type="Gene3D" id="3.40.50.300">
    <property type="entry name" value="P-loop containing nucleotide triphosphate hydrolases"/>
    <property type="match status" value="1"/>
</dbReference>
<sequence length="315" mass="36443">MEIPVYLFTGLLESGKTTLIHEVAAEEGFLEPGRTLLIRTEEGEEDFSEAFLKKYNMTMLTLEDPEEMTRQFWRNCEEQYKPAQIMIEYNGMWEMDAFFLSGFPGEWFIGGIYSTVNGETVDLYLTNMRKKFMEPLKDSNLIIVNRCTEETDRMKLRRNLKALNPQVQVAFEKTDGTMFANEDEIMPFDFSGQEVVIEDLDYGLWYLDAMDHPGRYMGKDITFVAKYCASSDKTHKYFVPGRHIMTCCADDIQFLGFVCFFKEQPGFKHEDWVKVTVGFDYGPCEMYGEGEEGPILELKKIEAASKPEPELVTFS</sequence>
<organism evidence="2 3">
    <name type="scientific">Lentihominibacter faecis</name>
    <dbReference type="NCBI Taxonomy" id="2764712"/>
    <lineage>
        <taxon>Bacteria</taxon>
        <taxon>Bacillati</taxon>
        <taxon>Bacillota</taxon>
        <taxon>Clostridia</taxon>
        <taxon>Peptostreptococcales</taxon>
        <taxon>Anaerovoracaceae</taxon>
        <taxon>Lentihominibacter</taxon>
    </lineage>
</organism>
<name>A0A923SMN6_9FIRM</name>
<protein>
    <recommendedName>
        <fullName evidence="1">DUF1980 domain-containing protein</fullName>
    </recommendedName>
</protein>
<evidence type="ECO:0000259" key="1">
    <source>
        <dbReference type="Pfam" id="PF21537"/>
    </source>
</evidence>
<dbReference type="EMBL" id="JACRWC010000058">
    <property type="protein sequence ID" value="MBC5999291.1"/>
    <property type="molecule type" value="Genomic_DNA"/>
</dbReference>
<dbReference type="Proteomes" id="UP000644115">
    <property type="component" value="Unassembled WGS sequence"/>
</dbReference>
<dbReference type="Pfam" id="PF21537">
    <property type="entry name" value="DUF1980_C"/>
    <property type="match status" value="1"/>
</dbReference>
<evidence type="ECO:0000313" key="3">
    <source>
        <dbReference type="Proteomes" id="UP000644115"/>
    </source>
</evidence>
<dbReference type="RefSeq" id="WP_249286746.1">
    <property type="nucleotide sequence ID" value="NZ_JACRWC010000058.1"/>
</dbReference>
<feature type="domain" description="DUF1980" evidence="1">
    <location>
        <begin position="191"/>
        <end position="308"/>
    </location>
</feature>
<accession>A0A923SMN6</accession>
<evidence type="ECO:0000313" key="2">
    <source>
        <dbReference type="EMBL" id="MBC5999291.1"/>
    </source>
</evidence>
<proteinExistence type="predicted"/>
<reference evidence="2" key="1">
    <citation type="submission" date="2020-08" db="EMBL/GenBank/DDBJ databases">
        <authorList>
            <person name="Liu C."/>
            <person name="Sun Q."/>
        </authorList>
    </citation>
    <scope>NUCLEOTIDE SEQUENCE</scope>
    <source>
        <strain evidence="2">BX16</strain>
    </source>
</reference>